<evidence type="ECO:0000313" key="3">
    <source>
        <dbReference type="Proteomes" id="UP000569732"/>
    </source>
</evidence>
<sequence>MKLINLRIVKKALESLIHYPFHPQWYTAHSRILKKQLKDINSTNKILDIGCYDKWVQYYLDSQCSYIGLDYLETASNWYFSKPDIFGDAHTLPFSTNIFDKVLLLNVLEHVSCLDTVLKESFRVLKKNGEAIIQIPFLYPIHDAPRDFIRITQHGMADKSKKIGFKIVKSISMGHPLETAALLKNIAISKTFINCLKRKNPLCIATPILPFYFLFQNLTSFILSKLTISDNFMPYSYIFILKK</sequence>
<dbReference type="GO" id="GO:0032259">
    <property type="term" value="P:methylation"/>
    <property type="evidence" value="ECO:0007669"/>
    <property type="project" value="UniProtKB-KW"/>
</dbReference>
<dbReference type="Gene3D" id="3.40.50.150">
    <property type="entry name" value="Vaccinia Virus protein VP39"/>
    <property type="match status" value="1"/>
</dbReference>
<reference evidence="2 3" key="1">
    <citation type="submission" date="2020-07" db="EMBL/GenBank/DDBJ databases">
        <title>Endozoicomonas sp. nov., isolated from sediment.</title>
        <authorList>
            <person name="Gu T."/>
        </authorList>
    </citation>
    <scope>NUCLEOTIDE SEQUENCE [LARGE SCALE GENOMIC DNA]</scope>
    <source>
        <strain evidence="2 3">SM1973</strain>
    </source>
</reference>
<comment type="caution">
    <text evidence="2">The sequence shown here is derived from an EMBL/GenBank/DDBJ whole genome shotgun (WGS) entry which is preliminary data.</text>
</comment>
<dbReference type="Proteomes" id="UP000569732">
    <property type="component" value="Unassembled WGS sequence"/>
</dbReference>
<dbReference type="CDD" id="cd02440">
    <property type="entry name" value="AdoMet_MTases"/>
    <property type="match status" value="1"/>
</dbReference>
<dbReference type="Pfam" id="PF08241">
    <property type="entry name" value="Methyltransf_11"/>
    <property type="match status" value="1"/>
</dbReference>
<dbReference type="InterPro" id="IPR029063">
    <property type="entry name" value="SAM-dependent_MTases_sf"/>
</dbReference>
<keyword evidence="3" id="KW-1185">Reference proteome</keyword>
<evidence type="ECO:0000259" key="1">
    <source>
        <dbReference type="Pfam" id="PF08241"/>
    </source>
</evidence>
<accession>A0A853HWP3</accession>
<name>A0A853HWP3_9GAMM</name>
<feature type="domain" description="Methyltransferase type 11" evidence="1">
    <location>
        <begin position="47"/>
        <end position="133"/>
    </location>
</feature>
<keyword evidence="2" id="KW-0489">Methyltransferase</keyword>
<gene>
    <name evidence="2" type="ORF">H0A36_06585</name>
</gene>
<protein>
    <submittedName>
        <fullName evidence="2">Class I SAM-dependent methyltransferase</fullName>
    </submittedName>
</protein>
<keyword evidence="2" id="KW-0808">Transferase</keyword>
<dbReference type="InterPro" id="IPR013216">
    <property type="entry name" value="Methyltransf_11"/>
</dbReference>
<dbReference type="RefSeq" id="WP_180567702.1">
    <property type="nucleotide sequence ID" value="NZ_JACCKB010000006.1"/>
</dbReference>
<organism evidence="2 3">
    <name type="scientific">Spartinivicinus marinus</name>
    <dbReference type="NCBI Taxonomy" id="2994442"/>
    <lineage>
        <taxon>Bacteria</taxon>
        <taxon>Pseudomonadati</taxon>
        <taxon>Pseudomonadota</taxon>
        <taxon>Gammaproteobacteria</taxon>
        <taxon>Oceanospirillales</taxon>
        <taxon>Zooshikellaceae</taxon>
        <taxon>Spartinivicinus</taxon>
    </lineage>
</organism>
<evidence type="ECO:0000313" key="2">
    <source>
        <dbReference type="EMBL" id="NYZ65673.1"/>
    </source>
</evidence>
<dbReference type="GO" id="GO:0008757">
    <property type="term" value="F:S-adenosylmethionine-dependent methyltransferase activity"/>
    <property type="evidence" value="ECO:0007669"/>
    <property type="project" value="InterPro"/>
</dbReference>
<dbReference type="EMBL" id="JACCKB010000006">
    <property type="protein sequence ID" value="NYZ65673.1"/>
    <property type="molecule type" value="Genomic_DNA"/>
</dbReference>
<proteinExistence type="predicted"/>
<dbReference type="SUPFAM" id="SSF53335">
    <property type="entry name" value="S-adenosyl-L-methionine-dependent methyltransferases"/>
    <property type="match status" value="1"/>
</dbReference>
<dbReference type="AlphaFoldDB" id="A0A853HWP3"/>